<dbReference type="GO" id="GO:0006298">
    <property type="term" value="P:mismatch repair"/>
    <property type="evidence" value="ECO:0007669"/>
    <property type="project" value="TreeGrafter"/>
</dbReference>
<comment type="cofactor">
    <cofactor evidence="14 15">
        <name>Mn(2+)</name>
        <dbReference type="ChEBI" id="CHEBI:29035"/>
    </cofactor>
    <cofactor evidence="14 15">
        <name>Mg(2+)</name>
        <dbReference type="ChEBI" id="CHEBI:18420"/>
    </cofactor>
    <text evidence="14 15">Manganese or magnesium. Binds 1 divalent metal ion per monomer in the absence of substrate. May bind a second metal ion after substrate binding.</text>
</comment>
<evidence type="ECO:0000256" key="11">
    <source>
        <dbReference type="ARBA" id="ARBA00022759"/>
    </source>
</evidence>
<accession>A0A7C1JDA6</accession>
<protein>
    <recommendedName>
        <fullName evidence="7 14">Ribonuclease HII</fullName>
        <shortName evidence="14">RNase HII</shortName>
        <ecNumber evidence="6 14">3.1.26.4</ecNumber>
    </recommendedName>
</protein>
<dbReference type="GO" id="GO:0030145">
    <property type="term" value="F:manganese ion binding"/>
    <property type="evidence" value="ECO:0007669"/>
    <property type="project" value="UniProtKB-UniRule"/>
</dbReference>
<keyword evidence="10 14" id="KW-0479">Metal-binding</keyword>
<feature type="domain" description="RNase H type-2" evidence="17">
    <location>
        <begin position="27"/>
        <end position="220"/>
    </location>
</feature>
<comment type="function">
    <text evidence="3 14 16">Endonuclease that specifically degrades the RNA of RNA-DNA hybrids.</text>
</comment>
<dbReference type="Pfam" id="PF01351">
    <property type="entry name" value="RNase_HII"/>
    <property type="match status" value="1"/>
</dbReference>
<dbReference type="GO" id="GO:0003723">
    <property type="term" value="F:RNA binding"/>
    <property type="evidence" value="ECO:0007669"/>
    <property type="project" value="UniProtKB-UniRule"/>
</dbReference>
<dbReference type="GO" id="GO:0004523">
    <property type="term" value="F:RNA-DNA hybrid ribonuclease activity"/>
    <property type="evidence" value="ECO:0007669"/>
    <property type="project" value="UniProtKB-UniRule"/>
</dbReference>
<feature type="binding site" evidence="14 15">
    <location>
        <position position="33"/>
    </location>
    <ligand>
        <name>a divalent metal cation</name>
        <dbReference type="ChEBI" id="CHEBI:60240"/>
    </ligand>
</feature>
<dbReference type="EC" id="3.1.26.4" evidence="6 14"/>
<dbReference type="GO" id="GO:0032299">
    <property type="term" value="C:ribonuclease H2 complex"/>
    <property type="evidence" value="ECO:0007669"/>
    <property type="project" value="TreeGrafter"/>
</dbReference>
<evidence type="ECO:0000256" key="13">
    <source>
        <dbReference type="ARBA" id="ARBA00023211"/>
    </source>
</evidence>
<feature type="binding site" evidence="14 15">
    <location>
        <position position="129"/>
    </location>
    <ligand>
        <name>a divalent metal cation</name>
        <dbReference type="ChEBI" id="CHEBI:60240"/>
    </ligand>
</feature>
<dbReference type="AlphaFoldDB" id="A0A7C1JDA6"/>
<evidence type="ECO:0000256" key="14">
    <source>
        <dbReference type="HAMAP-Rule" id="MF_00052"/>
    </source>
</evidence>
<dbReference type="HAMAP" id="MF_00052_B">
    <property type="entry name" value="RNase_HII_B"/>
    <property type="match status" value="1"/>
</dbReference>
<gene>
    <name evidence="14" type="primary">rnhB</name>
    <name evidence="18" type="ORF">ENQ20_10190</name>
</gene>
<evidence type="ECO:0000256" key="9">
    <source>
        <dbReference type="ARBA" id="ARBA00022722"/>
    </source>
</evidence>
<dbReference type="Gene3D" id="3.30.420.10">
    <property type="entry name" value="Ribonuclease H-like superfamily/Ribonuclease H"/>
    <property type="match status" value="1"/>
</dbReference>
<evidence type="ECO:0000256" key="5">
    <source>
        <dbReference type="ARBA" id="ARBA00007383"/>
    </source>
</evidence>
<dbReference type="InterPro" id="IPR022898">
    <property type="entry name" value="RNase_HII"/>
</dbReference>
<evidence type="ECO:0000256" key="1">
    <source>
        <dbReference type="ARBA" id="ARBA00000077"/>
    </source>
</evidence>
<evidence type="ECO:0000256" key="4">
    <source>
        <dbReference type="ARBA" id="ARBA00004496"/>
    </source>
</evidence>
<evidence type="ECO:0000259" key="17">
    <source>
        <dbReference type="PROSITE" id="PS51975"/>
    </source>
</evidence>
<feature type="binding site" evidence="14 15">
    <location>
        <position position="34"/>
    </location>
    <ligand>
        <name>a divalent metal cation</name>
        <dbReference type="ChEBI" id="CHEBI:60240"/>
    </ligand>
</feature>
<reference evidence="18" key="1">
    <citation type="journal article" date="2020" name="mSystems">
        <title>Genome- and Community-Level Interaction Insights into Carbon Utilization and Element Cycling Functions of Hydrothermarchaeota in Hydrothermal Sediment.</title>
        <authorList>
            <person name="Zhou Z."/>
            <person name="Liu Y."/>
            <person name="Xu W."/>
            <person name="Pan J."/>
            <person name="Luo Z.H."/>
            <person name="Li M."/>
        </authorList>
    </citation>
    <scope>NUCLEOTIDE SEQUENCE [LARGE SCALE GENOMIC DNA]</scope>
    <source>
        <strain evidence="18">SpSt-289</strain>
    </source>
</reference>
<evidence type="ECO:0000256" key="3">
    <source>
        <dbReference type="ARBA" id="ARBA00004065"/>
    </source>
</evidence>
<evidence type="ECO:0000256" key="8">
    <source>
        <dbReference type="ARBA" id="ARBA00022490"/>
    </source>
</evidence>
<evidence type="ECO:0000256" key="7">
    <source>
        <dbReference type="ARBA" id="ARBA00019179"/>
    </source>
</evidence>
<keyword evidence="8 14" id="KW-0963">Cytoplasm</keyword>
<comment type="similarity">
    <text evidence="5 14 16">Belongs to the RNase HII family.</text>
</comment>
<evidence type="ECO:0000256" key="10">
    <source>
        <dbReference type="ARBA" id="ARBA00022723"/>
    </source>
</evidence>
<organism evidence="18">
    <name type="scientific">Caldilinea aerophila</name>
    <dbReference type="NCBI Taxonomy" id="133453"/>
    <lineage>
        <taxon>Bacteria</taxon>
        <taxon>Bacillati</taxon>
        <taxon>Chloroflexota</taxon>
        <taxon>Caldilineae</taxon>
        <taxon>Caldilineales</taxon>
        <taxon>Caldilineaceae</taxon>
        <taxon>Caldilinea</taxon>
    </lineage>
</organism>
<evidence type="ECO:0000256" key="15">
    <source>
        <dbReference type="PROSITE-ProRule" id="PRU01319"/>
    </source>
</evidence>
<sequence length="227" mass="24741">MKGETSSSKSNLLSLQVERSLWERGFWRVAGVDEAGRGALAGPVVAAAVLITPDSCTAPIWSSVRDSKRLSPGRRIQLADEIRRMAVAWAVCEVDAATIDAIGIAAATRRAMQEAVAALSPAAEYLLIDWVRLPHIALPQQAQAGADRIMASVAAASILAKVHRDQVMQEYDRRYPAYRFAVHKGYGVAAHRTAIERFGPCPIHRRTFAPIARRATLFDADEDARLA</sequence>
<dbReference type="InterPro" id="IPR012337">
    <property type="entry name" value="RNaseH-like_sf"/>
</dbReference>
<dbReference type="CDD" id="cd07182">
    <property type="entry name" value="RNase_HII_bacteria_HII_like"/>
    <property type="match status" value="1"/>
</dbReference>
<keyword evidence="12 14" id="KW-0378">Hydrolase</keyword>
<keyword evidence="11 14" id="KW-0255">Endonuclease</keyword>
<dbReference type="GO" id="GO:0043137">
    <property type="term" value="P:DNA replication, removal of RNA primer"/>
    <property type="evidence" value="ECO:0007669"/>
    <property type="project" value="TreeGrafter"/>
</dbReference>
<evidence type="ECO:0000256" key="6">
    <source>
        <dbReference type="ARBA" id="ARBA00012180"/>
    </source>
</evidence>
<dbReference type="NCBIfam" id="NF000595">
    <property type="entry name" value="PRK00015.1-3"/>
    <property type="match status" value="1"/>
</dbReference>
<evidence type="ECO:0000256" key="2">
    <source>
        <dbReference type="ARBA" id="ARBA00001946"/>
    </source>
</evidence>
<comment type="catalytic activity">
    <reaction evidence="1 14 15 16">
        <text>Endonucleolytic cleavage to 5'-phosphomonoester.</text>
        <dbReference type="EC" id="3.1.26.4"/>
    </reaction>
</comment>
<keyword evidence="9 14" id="KW-0540">Nuclease</keyword>
<dbReference type="EMBL" id="DSMG01000100">
    <property type="protein sequence ID" value="HDX31844.1"/>
    <property type="molecule type" value="Genomic_DNA"/>
</dbReference>
<comment type="caution">
    <text evidence="18">The sequence shown here is derived from an EMBL/GenBank/DDBJ whole genome shotgun (WGS) entry which is preliminary data.</text>
</comment>
<evidence type="ECO:0000256" key="12">
    <source>
        <dbReference type="ARBA" id="ARBA00022801"/>
    </source>
</evidence>
<comment type="subcellular location">
    <subcellularLocation>
        <location evidence="4 14">Cytoplasm</location>
    </subcellularLocation>
</comment>
<proteinExistence type="inferred from homology"/>
<name>A0A7C1JDA6_9CHLR</name>
<dbReference type="SUPFAM" id="SSF53098">
    <property type="entry name" value="Ribonuclease H-like"/>
    <property type="match status" value="1"/>
</dbReference>
<dbReference type="GO" id="GO:0005737">
    <property type="term" value="C:cytoplasm"/>
    <property type="evidence" value="ECO:0007669"/>
    <property type="project" value="UniProtKB-SubCell"/>
</dbReference>
<comment type="cofactor">
    <cofactor evidence="2">
        <name>Mg(2+)</name>
        <dbReference type="ChEBI" id="CHEBI:18420"/>
    </cofactor>
</comment>
<evidence type="ECO:0000256" key="16">
    <source>
        <dbReference type="RuleBase" id="RU003515"/>
    </source>
</evidence>
<dbReference type="InterPro" id="IPR036397">
    <property type="entry name" value="RNaseH_sf"/>
</dbReference>
<dbReference type="InterPro" id="IPR024567">
    <property type="entry name" value="RNase_HII/HIII_dom"/>
</dbReference>
<keyword evidence="13 14" id="KW-0464">Manganese</keyword>
<dbReference type="PANTHER" id="PTHR10954:SF18">
    <property type="entry name" value="RIBONUCLEASE HII"/>
    <property type="match status" value="1"/>
</dbReference>
<dbReference type="PANTHER" id="PTHR10954">
    <property type="entry name" value="RIBONUCLEASE H2 SUBUNIT A"/>
    <property type="match status" value="1"/>
</dbReference>
<dbReference type="PROSITE" id="PS51975">
    <property type="entry name" value="RNASE_H_2"/>
    <property type="match status" value="1"/>
</dbReference>
<evidence type="ECO:0000313" key="18">
    <source>
        <dbReference type="EMBL" id="HDX31844.1"/>
    </source>
</evidence>
<dbReference type="InterPro" id="IPR001352">
    <property type="entry name" value="RNase_HII/HIII"/>
</dbReference>